<protein>
    <submittedName>
        <fullName evidence="4">Alpha/beta hydrolase</fullName>
    </submittedName>
</protein>
<organism evidence="4 5">
    <name type="scientific">Geodermatophilus maliterrae</name>
    <dbReference type="NCBI Taxonomy" id="3162531"/>
    <lineage>
        <taxon>Bacteria</taxon>
        <taxon>Bacillati</taxon>
        <taxon>Actinomycetota</taxon>
        <taxon>Actinomycetes</taxon>
        <taxon>Geodermatophilales</taxon>
        <taxon>Geodermatophilaceae</taxon>
        <taxon>Geodermatophilus</taxon>
    </lineage>
</organism>
<proteinExistence type="predicted"/>
<evidence type="ECO:0000313" key="4">
    <source>
        <dbReference type="EMBL" id="MEX5719474.1"/>
    </source>
</evidence>
<accession>A0ABV3XFW6</accession>
<dbReference type="SUPFAM" id="SSF53474">
    <property type="entry name" value="alpha/beta-Hydrolases"/>
    <property type="match status" value="1"/>
</dbReference>
<dbReference type="InterPro" id="IPR006311">
    <property type="entry name" value="TAT_signal"/>
</dbReference>
<dbReference type="Gene3D" id="3.40.50.1820">
    <property type="entry name" value="alpha/beta hydrolase"/>
    <property type="match status" value="1"/>
</dbReference>
<gene>
    <name evidence="4" type="ORF">ABQ292_14005</name>
</gene>
<feature type="domain" description="Phospholipase/carboxylesterase/thioesterase" evidence="3">
    <location>
        <begin position="147"/>
        <end position="234"/>
    </location>
</feature>
<dbReference type="EMBL" id="JBFNXQ010000041">
    <property type="protein sequence ID" value="MEX5719474.1"/>
    <property type="molecule type" value="Genomic_DNA"/>
</dbReference>
<keyword evidence="5" id="KW-1185">Reference proteome</keyword>
<dbReference type="InterPro" id="IPR029058">
    <property type="entry name" value="AB_hydrolase_fold"/>
</dbReference>
<dbReference type="Proteomes" id="UP001560045">
    <property type="component" value="Unassembled WGS sequence"/>
</dbReference>
<evidence type="ECO:0000259" key="3">
    <source>
        <dbReference type="Pfam" id="PF02230"/>
    </source>
</evidence>
<keyword evidence="2 4" id="KW-0378">Hydrolase</keyword>
<evidence type="ECO:0000256" key="2">
    <source>
        <dbReference type="ARBA" id="ARBA00022801"/>
    </source>
</evidence>
<sequence>MLTRRDLLIAAGRVAGAGLLAGCGVQVPGAPPRTGDAATLTARPGAAPDVPAPPPGTHPLGLEQTRDPLLHVPATGVAGPVPLVVVLHGAGGDAESGLALLRSLADERGLLLLAPASRESSWDAVVRGYGPDVAVVDRALTEVFATVPVDAGRVAVAGFSDGATYALGLGLANGELFRRVVAFSPGFVPPAPRAGRPTVFVSHGTDDDVLPIDRTSREVVPALRDDGYDVTYREFGGGHVVPPEVAREAVDWLGSSRD</sequence>
<keyword evidence="1" id="KW-0732">Signal</keyword>
<evidence type="ECO:0000313" key="5">
    <source>
        <dbReference type="Proteomes" id="UP001560045"/>
    </source>
</evidence>
<dbReference type="PANTHER" id="PTHR43037:SF5">
    <property type="entry name" value="FERULOYL ESTERASE"/>
    <property type="match status" value="1"/>
</dbReference>
<dbReference type="InterPro" id="IPR003140">
    <property type="entry name" value="PLipase/COase/thioEstase"/>
</dbReference>
<name>A0ABV3XFW6_9ACTN</name>
<evidence type="ECO:0000256" key="1">
    <source>
        <dbReference type="ARBA" id="ARBA00022729"/>
    </source>
</evidence>
<dbReference type="PROSITE" id="PS51318">
    <property type="entry name" value="TAT"/>
    <property type="match status" value="1"/>
</dbReference>
<dbReference type="Pfam" id="PF02230">
    <property type="entry name" value="Abhydrolase_2"/>
    <property type="match status" value="1"/>
</dbReference>
<comment type="caution">
    <text evidence="4">The sequence shown here is derived from an EMBL/GenBank/DDBJ whole genome shotgun (WGS) entry which is preliminary data.</text>
</comment>
<dbReference type="PANTHER" id="PTHR43037">
    <property type="entry name" value="UNNAMED PRODUCT-RELATED"/>
    <property type="match status" value="1"/>
</dbReference>
<reference evidence="4 5" key="1">
    <citation type="submission" date="2024-06" db="EMBL/GenBank/DDBJ databases">
        <title>Draft genome sequence of Geodermatophilus badlandi, a novel member of the Geodermatophilaceae isolated from badland sedimentary rocks in the Red desert, Wyoming, USA.</title>
        <authorList>
            <person name="Ben Tekaya S."/>
            <person name="Nouioui I."/>
            <person name="Flores G.M."/>
            <person name="Shaal M.N."/>
            <person name="Bredoire F."/>
            <person name="Basile F."/>
            <person name="Van Diepen L."/>
            <person name="Ward N.L."/>
        </authorList>
    </citation>
    <scope>NUCLEOTIDE SEQUENCE [LARGE SCALE GENOMIC DNA]</scope>
    <source>
        <strain evidence="4 5">WL48A</strain>
    </source>
</reference>
<dbReference type="GO" id="GO:0016787">
    <property type="term" value="F:hydrolase activity"/>
    <property type="evidence" value="ECO:0007669"/>
    <property type="project" value="UniProtKB-KW"/>
</dbReference>
<dbReference type="RefSeq" id="WP_369207345.1">
    <property type="nucleotide sequence ID" value="NZ_JBFNXQ010000041.1"/>
</dbReference>
<dbReference type="InterPro" id="IPR050955">
    <property type="entry name" value="Plant_Biomass_Hydrol_Est"/>
</dbReference>